<evidence type="ECO:0000256" key="1">
    <source>
        <dbReference type="SAM" id="MobiDB-lite"/>
    </source>
</evidence>
<feature type="region of interest" description="Disordered" evidence="1">
    <location>
        <begin position="23"/>
        <end position="44"/>
    </location>
</feature>
<dbReference type="Gramene" id="PUZ60498">
    <property type="protein sequence ID" value="PUZ60498"/>
    <property type="gene ID" value="GQ55_4G133500"/>
</dbReference>
<dbReference type="AlphaFoldDB" id="A0A2T7DY43"/>
<proteinExistence type="predicted"/>
<dbReference type="Proteomes" id="UP000244336">
    <property type="component" value="Chromosome 4"/>
</dbReference>
<sequence length="240" mass="27124">MGRGSRTACEGRALHRARCVVGHGPSQPLAEQPSPATAGPPTRGHQVRLRLERHRRARHWEHRCHRRAWLPTAPHALEMHPWPAARGLRRRCRQHRRSCWRCCAEHRPLLPPHVLQPPLFPPPPPLWLQPAPLLPASTPLPLRQRSLPLPVRAPPLQRVRPPAGAARSRRPSAESVLRTWRAAGGCCCCCVEWILHQTSYCLSVQRKGVEQEQPELLLLLLLPAGAAARLWKGMSRIVRL</sequence>
<gene>
    <name evidence="2" type="ORF">GQ55_4G133500</name>
</gene>
<reference evidence="2 3" key="1">
    <citation type="submission" date="2018-04" db="EMBL/GenBank/DDBJ databases">
        <title>WGS assembly of Panicum hallii var. hallii HAL2.</title>
        <authorList>
            <person name="Lovell J."/>
            <person name="Jenkins J."/>
            <person name="Lowry D."/>
            <person name="Mamidi S."/>
            <person name="Sreedasyam A."/>
            <person name="Weng X."/>
            <person name="Barry K."/>
            <person name="Bonette J."/>
            <person name="Campitelli B."/>
            <person name="Daum C."/>
            <person name="Gordon S."/>
            <person name="Gould B."/>
            <person name="Lipzen A."/>
            <person name="MacQueen A."/>
            <person name="Palacio-Mejia J."/>
            <person name="Plott C."/>
            <person name="Shakirov E."/>
            <person name="Shu S."/>
            <person name="Yoshinaga Y."/>
            <person name="Zane M."/>
            <person name="Rokhsar D."/>
            <person name="Grimwood J."/>
            <person name="Schmutz J."/>
            <person name="Juenger T."/>
        </authorList>
    </citation>
    <scope>NUCLEOTIDE SEQUENCE [LARGE SCALE GENOMIC DNA]</scope>
    <source>
        <strain evidence="3">cv. HAL2</strain>
    </source>
</reference>
<protein>
    <submittedName>
        <fullName evidence="2">Uncharacterized protein</fullName>
    </submittedName>
</protein>
<evidence type="ECO:0000313" key="2">
    <source>
        <dbReference type="EMBL" id="PUZ60498.1"/>
    </source>
</evidence>
<organism evidence="2 3">
    <name type="scientific">Panicum hallii var. hallii</name>
    <dbReference type="NCBI Taxonomy" id="1504633"/>
    <lineage>
        <taxon>Eukaryota</taxon>
        <taxon>Viridiplantae</taxon>
        <taxon>Streptophyta</taxon>
        <taxon>Embryophyta</taxon>
        <taxon>Tracheophyta</taxon>
        <taxon>Spermatophyta</taxon>
        <taxon>Magnoliopsida</taxon>
        <taxon>Liliopsida</taxon>
        <taxon>Poales</taxon>
        <taxon>Poaceae</taxon>
        <taxon>PACMAD clade</taxon>
        <taxon>Panicoideae</taxon>
        <taxon>Panicodae</taxon>
        <taxon>Paniceae</taxon>
        <taxon>Panicinae</taxon>
        <taxon>Panicum</taxon>
        <taxon>Panicum sect. Panicum</taxon>
    </lineage>
</organism>
<name>A0A2T7DY43_9POAL</name>
<keyword evidence="3" id="KW-1185">Reference proteome</keyword>
<evidence type="ECO:0000313" key="3">
    <source>
        <dbReference type="Proteomes" id="UP000244336"/>
    </source>
</evidence>
<accession>A0A2T7DY43</accession>
<dbReference type="EMBL" id="CM009752">
    <property type="protein sequence ID" value="PUZ60498.1"/>
    <property type="molecule type" value="Genomic_DNA"/>
</dbReference>